<accession>A0A5A9GGU7</accession>
<dbReference type="InterPro" id="IPR024442">
    <property type="entry name" value="Transposase_Zn_ribbon"/>
</dbReference>
<gene>
    <name evidence="3" type="ORF">FZ942_25690</name>
</gene>
<dbReference type="AlphaFoldDB" id="A0A5A9GGU7"/>
<dbReference type="Pfam" id="PF12760">
    <property type="entry name" value="Zn_ribbon_IS1595"/>
    <property type="match status" value="1"/>
</dbReference>
<dbReference type="RefSeq" id="WP_149233918.1">
    <property type="nucleotide sequence ID" value="NZ_JALJXJ010000015.1"/>
</dbReference>
<proteinExistence type="predicted"/>
<keyword evidence="4" id="KW-1185">Reference proteome</keyword>
<feature type="region of interest" description="Disordered" evidence="1">
    <location>
        <begin position="143"/>
        <end position="165"/>
    </location>
</feature>
<dbReference type="Pfam" id="PF12762">
    <property type="entry name" value="DDE_Tnp_IS1595"/>
    <property type="match status" value="1"/>
</dbReference>
<evidence type="ECO:0000313" key="4">
    <source>
        <dbReference type="Proteomes" id="UP000324927"/>
    </source>
</evidence>
<comment type="caution">
    <text evidence="3">The sequence shown here is derived from an EMBL/GenBank/DDBJ whole genome shotgun (WGS) entry which is preliminary data.</text>
</comment>
<organism evidence="3 4">
    <name type="scientific">Azospirillum lipoferum</name>
    <dbReference type="NCBI Taxonomy" id="193"/>
    <lineage>
        <taxon>Bacteria</taxon>
        <taxon>Pseudomonadati</taxon>
        <taxon>Pseudomonadota</taxon>
        <taxon>Alphaproteobacteria</taxon>
        <taxon>Rhodospirillales</taxon>
        <taxon>Azospirillaceae</taxon>
        <taxon>Azospirillum</taxon>
    </lineage>
</organism>
<evidence type="ECO:0000313" key="3">
    <source>
        <dbReference type="EMBL" id="KAA0592924.1"/>
    </source>
</evidence>
<sequence length="333" mass="38233">MKLTDFQEAFPDDTACMRFLEETVWVNGRHCPECGCLNTVPLGGKAAERHLYHCRDCHKQFTVTSGTWLHSRKLPLTKYFEILYYSVNSSFGMASTRISEWTGVSQKSVWKILQAFRELQGFWLTLTDKLTNTVEFDTKYVGGQPRKQKDAEGNRVKNKRGRGTKKQAVFVAAERQGEVRATVVPNEAEDTIRPLAEAQVDPQAHIMSDGDGTFAKIARSFALQSQCSHRDWDFSKDGVHNNTAESFNSWVEHMRDVHFFVSKDHMQRYVNDVMTRWNLRVAVEREVTQKGQRVRKILMEKMPLLDRLRVIFGHAVGCNVRRNRKTGGIMVVA</sequence>
<name>A0A5A9GGU7_AZOLI</name>
<dbReference type="InterPro" id="IPR024445">
    <property type="entry name" value="Tnp_ISXO2-like"/>
</dbReference>
<dbReference type="NCBIfam" id="NF033547">
    <property type="entry name" value="transpos_IS1595"/>
    <property type="match status" value="1"/>
</dbReference>
<reference evidence="3 4" key="1">
    <citation type="submission" date="2019-08" db="EMBL/GenBank/DDBJ databases">
        <authorList>
            <person name="Grouzdev D."/>
            <person name="Tikhonova E."/>
            <person name="Kravchenko I."/>
        </authorList>
    </citation>
    <scope>NUCLEOTIDE SEQUENCE [LARGE SCALE GENOMIC DNA]</scope>
    <source>
        <strain evidence="3 4">59b</strain>
    </source>
</reference>
<evidence type="ECO:0000259" key="2">
    <source>
        <dbReference type="SMART" id="SM01126"/>
    </source>
</evidence>
<dbReference type="Proteomes" id="UP000324927">
    <property type="component" value="Unassembled WGS sequence"/>
</dbReference>
<feature type="domain" description="ISXO2-like transposase" evidence="2">
    <location>
        <begin position="129"/>
        <end position="278"/>
    </location>
</feature>
<dbReference type="EMBL" id="VTTN01000013">
    <property type="protein sequence ID" value="KAA0592924.1"/>
    <property type="molecule type" value="Genomic_DNA"/>
</dbReference>
<dbReference type="SMART" id="SM01126">
    <property type="entry name" value="DDE_Tnp_IS1595"/>
    <property type="match status" value="1"/>
</dbReference>
<protein>
    <submittedName>
        <fullName evidence="3">IS1595 family transposase</fullName>
    </submittedName>
</protein>
<evidence type="ECO:0000256" key="1">
    <source>
        <dbReference type="SAM" id="MobiDB-lite"/>
    </source>
</evidence>
<dbReference type="OrthoDB" id="271821at2"/>
<feature type="compositionally biased region" description="Basic residues" evidence="1">
    <location>
        <begin position="156"/>
        <end position="165"/>
    </location>
</feature>